<evidence type="ECO:0000313" key="2">
    <source>
        <dbReference type="EMBL" id="ALO50141.1"/>
    </source>
</evidence>
<sequence>MSLRAKRPRTSTDEAGTEDEGDDFAELPDQHALLTHHDLPFVLPIPKAGESLEVTARKLRSIADAIRSGGSLSLTKMDPTQPPRSNAEAHAIERMKEVELEQYEKWKHGEFQLPSIDWDRHRSYVDEPGMRTFSLRAAAMNTIWNVQCAVPENAVWASLNLPTVLPLMKAVTKLLTVQMSETPSLSESELAEIQTLQLIAVSADGNIARERERVRQLVSSITESQAVLRERSNRLKSSAK</sequence>
<protein>
    <submittedName>
        <fullName evidence="2">Endogenized protein</fullName>
    </submittedName>
</protein>
<name>A0A0S2KP88_9VIRU</name>
<accession>A0A0S2KP88</accession>
<feature type="region of interest" description="Disordered" evidence="1">
    <location>
        <begin position="1"/>
        <end position="24"/>
    </location>
</feature>
<reference evidence="2" key="1">
    <citation type="journal article" date="2015" name="Virus Res.">
        <title>Multiple approaches for the detection and characterization of viral and plasmid symbionts from a collection of marine fungi.</title>
        <authorList>
            <person name="Nerva L."/>
            <person name="Ciuffo M."/>
            <person name="Vallino M."/>
            <person name="Margaria P."/>
            <person name="Varese G.C."/>
            <person name="Gnavi G."/>
            <person name="Turina M."/>
        </authorList>
    </citation>
    <scope>NUCLEOTIDE SEQUENCE</scope>
</reference>
<feature type="compositionally biased region" description="Acidic residues" evidence="1">
    <location>
        <begin position="15"/>
        <end position="24"/>
    </location>
</feature>
<organism evidence="2">
    <name type="scientific">Penicillium waksmanii bipartite virus RNA2</name>
    <dbReference type="NCBI Taxonomy" id="1755791"/>
    <lineage>
        <taxon>Viruses</taxon>
    </lineage>
</organism>
<dbReference type="EMBL" id="KT601109">
    <property type="protein sequence ID" value="ALO50141.1"/>
    <property type="molecule type" value="Genomic_RNA"/>
</dbReference>
<evidence type="ECO:0000256" key="1">
    <source>
        <dbReference type="SAM" id="MobiDB-lite"/>
    </source>
</evidence>
<proteinExistence type="predicted"/>